<proteinExistence type="predicted"/>
<comment type="caution">
    <text evidence="1">The sequence shown here is derived from an EMBL/GenBank/DDBJ whole genome shotgun (WGS) entry which is preliminary data.</text>
</comment>
<protein>
    <submittedName>
        <fullName evidence="1">DUF4170 domain-containing protein</fullName>
    </submittedName>
</protein>
<gene>
    <name evidence="1" type="ORF">ACFOW6_03680</name>
</gene>
<dbReference type="Gene3D" id="3.30.70.2400">
    <property type="entry name" value="Uncharacterised protein PF13773, DUF4170"/>
    <property type="match status" value="1"/>
</dbReference>
<dbReference type="EMBL" id="JBHSCW010000001">
    <property type="protein sequence ID" value="MFC4350639.1"/>
    <property type="molecule type" value="Genomic_DNA"/>
</dbReference>
<dbReference type="Pfam" id="PF13773">
    <property type="entry name" value="DUF4170"/>
    <property type="match status" value="1"/>
</dbReference>
<name>A0ABV8UHZ3_9PROT</name>
<accession>A0ABV8UHZ3</accession>
<dbReference type="InterPro" id="IPR025226">
    <property type="entry name" value="DUF4170"/>
</dbReference>
<keyword evidence="2" id="KW-1185">Reference proteome</keyword>
<reference evidence="2" key="1">
    <citation type="journal article" date="2019" name="Int. J. Syst. Evol. Microbiol.">
        <title>The Global Catalogue of Microorganisms (GCM) 10K type strain sequencing project: providing services to taxonomists for standard genome sequencing and annotation.</title>
        <authorList>
            <consortium name="The Broad Institute Genomics Platform"/>
            <consortium name="The Broad Institute Genome Sequencing Center for Infectious Disease"/>
            <person name="Wu L."/>
            <person name="Ma J."/>
        </authorList>
    </citation>
    <scope>NUCLEOTIDE SEQUENCE [LARGE SCALE GENOMIC DNA]</scope>
    <source>
        <strain evidence="2">CECT 8472</strain>
    </source>
</reference>
<evidence type="ECO:0000313" key="1">
    <source>
        <dbReference type="EMBL" id="MFC4350639.1"/>
    </source>
</evidence>
<sequence>MQQYWVVGGEYRDANFTVPLEGREEWIGPFGSYHQAKAEWARLAWSTVDDAQTRYRIESMDQDQAPPCTD</sequence>
<organism evidence="1 2">
    <name type="scientific">Fodinicurvata halophila</name>
    <dbReference type="NCBI Taxonomy" id="1419723"/>
    <lineage>
        <taxon>Bacteria</taxon>
        <taxon>Pseudomonadati</taxon>
        <taxon>Pseudomonadota</taxon>
        <taxon>Alphaproteobacteria</taxon>
        <taxon>Rhodospirillales</taxon>
        <taxon>Rhodovibrionaceae</taxon>
        <taxon>Fodinicurvata</taxon>
    </lineage>
</organism>
<evidence type="ECO:0000313" key="2">
    <source>
        <dbReference type="Proteomes" id="UP001595799"/>
    </source>
</evidence>
<dbReference type="Proteomes" id="UP001595799">
    <property type="component" value="Unassembled WGS sequence"/>
</dbReference>
<dbReference type="RefSeq" id="WP_382420969.1">
    <property type="nucleotide sequence ID" value="NZ_JBHSCW010000001.1"/>
</dbReference>